<evidence type="ECO:0000256" key="1">
    <source>
        <dbReference type="SAM" id="MobiDB-lite"/>
    </source>
</evidence>
<reference evidence="2 3" key="1">
    <citation type="journal article" date="2022" name="G3 (Bethesda)">
        <title>Whole-genome sequence and methylome profiling of the almond [Prunus dulcis (Mill.) D.A. Webb] cultivar 'Nonpareil'.</title>
        <authorList>
            <person name="D'Amico-Willman K.M."/>
            <person name="Ouma W.Z."/>
            <person name="Meulia T."/>
            <person name="Sideli G.M."/>
            <person name="Gradziel T.M."/>
            <person name="Fresnedo-Ramirez J."/>
        </authorList>
    </citation>
    <scope>NUCLEOTIDE SEQUENCE [LARGE SCALE GENOMIC DNA]</scope>
    <source>
        <strain evidence="2">Clone GOH B32 T37-40</strain>
    </source>
</reference>
<accession>A0AAD4Z030</accession>
<keyword evidence="3" id="KW-1185">Reference proteome</keyword>
<organism evidence="2 3">
    <name type="scientific">Prunus dulcis</name>
    <name type="common">Almond</name>
    <name type="synonym">Amygdalus dulcis</name>
    <dbReference type="NCBI Taxonomy" id="3755"/>
    <lineage>
        <taxon>Eukaryota</taxon>
        <taxon>Viridiplantae</taxon>
        <taxon>Streptophyta</taxon>
        <taxon>Embryophyta</taxon>
        <taxon>Tracheophyta</taxon>
        <taxon>Spermatophyta</taxon>
        <taxon>Magnoliopsida</taxon>
        <taxon>eudicotyledons</taxon>
        <taxon>Gunneridae</taxon>
        <taxon>Pentapetalae</taxon>
        <taxon>rosids</taxon>
        <taxon>fabids</taxon>
        <taxon>Rosales</taxon>
        <taxon>Rosaceae</taxon>
        <taxon>Amygdaloideae</taxon>
        <taxon>Amygdaleae</taxon>
        <taxon>Prunus</taxon>
    </lineage>
</organism>
<feature type="region of interest" description="Disordered" evidence="1">
    <location>
        <begin position="215"/>
        <end position="245"/>
    </location>
</feature>
<dbReference type="Proteomes" id="UP001054821">
    <property type="component" value="Chromosome 5"/>
</dbReference>
<feature type="compositionally biased region" description="Basic and acidic residues" evidence="1">
    <location>
        <begin position="224"/>
        <end position="237"/>
    </location>
</feature>
<dbReference type="AlphaFoldDB" id="A0AAD4Z030"/>
<proteinExistence type="predicted"/>
<comment type="caution">
    <text evidence="2">The sequence shown here is derived from an EMBL/GenBank/DDBJ whole genome shotgun (WGS) entry which is preliminary data.</text>
</comment>
<evidence type="ECO:0000313" key="2">
    <source>
        <dbReference type="EMBL" id="KAI5327760.1"/>
    </source>
</evidence>
<name>A0AAD4Z030_PRUDU</name>
<evidence type="ECO:0000313" key="3">
    <source>
        <dbReference type="Proteomes" id="UP001054821"/>
    </source>
</evidence>
<protein>
    <submittedName>
        <fullName evidence="2">Uncharacterized protein</fullName>
    </submittedName>
</protein>
<gene>
    <name evidence="2" type="ORF">L3X38_027156</name>
</gene>
<dbReference type="EMBL" id="JAJFAZ020000005">
    <property type="protein sequence ID" value="KAI5327760.1"/>
    <property type="molecule type" value="Genomic_DNA"/>
</dbReference>
<sequence>MVLRRTSASPEPVMHDDIFVVAQLISSRKGVKEPAGLIEKEGIQVSNSHRRRQTVDAQNGPATIESNLVIRGARSSAGKSAEALGEMGWEVKVGALHKVPMWDFVQAVVVVTRVLGIRKTERRRGMSRGNRGWWADLHWLMLAGWTAMVAGTVIGDGTGHRQAQEQNLEGPVVGAREDNIVVGGVGPGPLRHSEPIRGLLGAHWLRSTGNSEVKRVGGWSNPRMGDHPGKLLRELPRTKPCGSLG</sequence>